<feature type="domain" description="UvrD-like helicase C-terminal" evidence="13">
    <location>
        <begin position="420"/>
        <end position="687"/>
    </location>
</feature>
<evidence type="ECO:0000256" key="5">
    <source>
        <dbReference type="ARBA" id="ARBA00022840"/>
    </source>
</evidence>
<dbReference type="GO" id="GO:0004386">
    <property type="term" value="F:helicase activity"/>
    <property type="evidence" value="ECO:0007669"/>
    <property type="project" value="UniProtKB-KW"/>
</dbReference>
<evidence type="ECO:0000259" key="12">
    <source>
        <dbReference type="PROSITE" id="PS51198"/>
    </source>
</evidence>
<dbReference type="PANTHER" id="PTHR11070:SF2">
    <property type="entry name" value="ATP-DEPENDENT DNA HELICASE SRS2"/>
    <property type="match status" value="1"/>
</dbReference>
<comment type="catalytic activity">
    <reaction evidence="10">
        <text>ATP + H2O = ADP + phosphate + H(+)</text>
        <dbReference type="Rhea" id="RHEA:13065"/>
        <dbReference type="ChEBI" id="CHEBI:15377"/>
        <dbReference type="ChEBI" id="CHEBI:15378"/>
        <dbReference type="ChEBI" id="CHEBI:30616"/>
        <dbReference type="ChEBI" id="CHEBI:43474"/>
        <dbReference type="ChEBI" id="CHEBI:456216"/>
        <dbReference type="EC" id="5.6.2.4"/>
    </reaction>
</comment>
<evidence type="ECO:0000256" key="2">
    <source>
        <dbReference type="ARBA" id="ARBA00022741"/>
    </source>
</evidence>
<keyword evidence="4 11" id="KW-0347">Helicase</keyword>
<dbReference type="EMBL" id="JAGYPM010000001">
    <property type="protein sequence ID" value="MBS4188911.1"/>
    <property type="molecule type" value="Genomic_DNA"/>
</dbReference>
<dbReference type="InterPro" id="IPR014017">
    <property type="entry name" value="DNA_helicase_UvrD-like_C"/>
</dbReference>
<dbReference type="Gene3D" id="1.10.10.160">
    <property type="match status" value="1"/>
</dbReference>
<feature type="domain" description="UvrD-like helicase ATP-binding" evidence="12">
    <location>
        <begin position="140"/>
        <end position="419"/>
    </location>
</feature>
<evidence type="ECO:0000313" key="14">
    <source>
        <dbReference type="EMBL" id="MBS4188911.1"/>
    </source>
</evidence>
<organism evidence="14 15">
    <name type="scientific">Cytobacillus citreus</name>
    <dbReference type="NCBI Taxonomy" id="2833586"/>
    <lineage>
        <taxon>Bacteria</taxon>
        <taxon>Bacillati</taxon>
        <taxon>Bacillota</taxon>
        <taxon>Bacilli</taxon>
        <taxon>Bacillales</taxon>
        <taxon>Bacillaceae</taxon>
        <taxon>Cytobacillus</taxon>
    </lineage>
</organism>
<keyword evidence="6" id="KW-0238">DNA-binding</keyword>
<keyword evidence="15" id="KW-1185">Reference proteome</keyword>
<dbReference type="PANTHER" id="PTHR11070">
    <property type="entry name" value="UVRD / RECB / PCRA DNA HELICASE FAMILY MEMBER"/>
    <property type="match status" value="1"/>
</dbReference>
<evidence type="ECO:0000256" key="7">
    <source>
        <dbReference type="ARBA" id="ARBA00023235"/>
    </source>
</evidence>
<dbReference type="CDD" id="cd17932">
    <property type="entry name" value="DEXQc_UvrD"/>
    <property type="match status" value="1"/>
</dbReference>
<dbReference type="EC" id="5.6.2.4" evidence="9"/>
<protein>
    <recommendedName>
        <fullName evidence="9">DNA 3'-5' helicase</fullName>
        <ecNumber evidence="9">5.6.2.4</ecNumber>
    </recommendedName>
</protein>
<dbReference type="InterPro" id="IPR013986">
    <property type="entry name" value="DExx_box_DNA_helicase_dom_sf"/>
</dbReference>
<evidence type="ECO:0000256" key="4">
    <source>
        <dbReference type="ARBA" id="ARBA00022806"/>
    </source>
</evidence>
<keyword evidence="3 11" id="KW-0378">Hydrolase</keyword>
<reference evidence="14 15" key="1">
    <citation type="submission" date="2021-05" db="EMBL/GenBank/DDBJ databases">
        <title>Novel Bacillus species.</title>
        <authorList>
            <person name="Liu G."/>
        </authorList>
    </citation>
    <scope>NUCLEOTIDE SEQUENCE [LARGE SCALE GENOMIC DNA]</scope>
    <source>
        <strain evidence="14 15">FJAT-49705</strain>
    </source>
</reference>
<proteinExistence type="inferred from homology"/>
<accession>A0ABS5NM75</accession>
<dbReference type="RefSeq" id="WP_213101250.1">
    <property type="nucleotide sequence ID" value="NZ_JAGYPM010000001.1"/>
</dbReference>
<dbReference type="InterPro" id="IPR014016">
    <property type="entry name" value="UvrD-like_ATP-bd"/>
</dbReference>
<keyword evidence="7" id="KW-0413">Isomerase</keyword>
<evidence type="ECO:0000256" key="1">
    <source>
        <dbReference type="ARBA" id="ARBA00009922"/>
    </source>
</evidence>
<dbReference type="Gene3D" id="3.40.50.300">
    <property type="entry name" value="P-loop containing nucleotide triphosphate hydrolases"/>
    <property type="match status" value="2"/>
</dbReference>
<dbReference type="Pfam" id="PF00580">
    <property type="entry name" value="UvrD-helicase"/>
    <property type="match status" value="1"/>
</dbReference>
<evidence type="ECO:0000259" key="13">
    <source>
        <dbReference type="PROSITE" id="PS51217"/>
    </source>
</evidence>
<evidence type="ECO:0000313" key="15">
    <source>
        <dbReference type="Proteomes" id="UP000681027"/>
    </source>
</evidence>
<dbReference type="Gene3D" id="1.10.486.10">
    <property type="entry name" value="PCRA, domain 4"/>
    <property type="match status" value="1"/>
</dbReference>
<evidence type="ECO:0000256" key="10">
    <source>
        <dbReference type="ARBA" id="ARBA00048988"/>
    </source>
</evidence>
<comment type="caution">
    <text evidence="14">The sequence shown here is derived from an EMBL/GenBank/DDBJ whole genome shotgun (WGS) entry which is preliminary data.</text>
</comment>
<keyword evidence="5 11" id="KW-0067">ATP-binding</keyword>
<evidence type="ECO:0000256" key="6">
    <source>
        <dbReference type="ARBA" id="ARBA00023125"/>
    </source>
</evidence>
<feature type="binding site" evidence="11">
    <location>
        <begin position="161"/>
        <end position="168"/>
    </location>
    <ligand>
        <name>ATP</name>
        <dbReference type="ChEBI" id="CHEBI:30616"/>
    </ligand>
</feature>
<name>A0ABS5NM75_9BACI</name>
<dbReference type="Proteomes" id="UP000681027">
    <property type="component" value="Unassembled WGS sequence"/>
</dbReference>
<dbReference type="SUPFAM" id="SSF52540">
    <property type="entry name" value="P-loop containing nucleoside triphosphate hydrolases"/>
    <property type="match status" value="1"/>
</dbReference>
<dbReference type="PROSITE" id="PS51198">
    <property type="entry name" value="UVRD_HELICASE_ATP_BIND"/>
    <property type="match status" value="1"/>
</dbReference>
<dbReference type="InterPro" id="IPR027417">
    <property type="entry name" value="P-loop_NTPase"/>
</dbReference>
<evidence type="ECO:0000256" key="8">
    <source>
        <dbReference type="ARBA" id="ARBA00034617"/>
    </source>
</evidence>
<evidence type="ECO:0000256" key="11">
    <source>
        <dbReference type="PROSITE-ProRule" id="PRU00560"/>
    </source>
</evidence>
<sequence>MKTTILHNKMIHLDRIERETFQSIYENGKKGLLVCPACGEKVRFYIGIEKEPHFYHIIDTDKECKDSTLFETSPTHEDSEYSEINGFRIPVSRTITSVKESEITYKNAQAVKNIPPFTPIKQMDANFSNKYIQALGESGIMLDPAQSGAVSCIDGPLLVLAGAGSGKTRVLTTRTAFMICERKIDPKSIMLVTFTAKAAAEMKKRLKMYPQMGEISIQQIVSGTFHSIFYRILVFHNPEKWASHKLLSKGWQREQLIKQVGRSLNLDEKEFAFDLALQQISYWKNSLIPPLKVKTESAWEERAALLYEQYEQLKENEGYFDFDDMLVGCYVLFQNEPSVLKKYQDRFQYLLIDEFQDINKVQYELMKMISDKTKNICAVGDDDQSIYAFRGSDPKYLLDFEKDFPGANIMKLNQNYRSAHEIVASANQVIVQNKLRHSKKMSAQFLGKNLPILFFPYDEEEEATSIVTDIQDKIALGFEPQNFAILFRTNSGSRAIFERLANSSLPFKIEQDAVSFYDRFIVKSMLSFLQLSINEEDQNAITNILPALFVKHTASKDLIAESILKDCSLLECLKYIKTGFSFQEKKLRKVIPVIRSISKLSPLLAITTIEKELGYQDFIKKRGNEGNKMERGSDDLKDLKVAAKNFTTIQEFLDHVEHMRAMNNEIKQMSKKNHNAITLSTIHRAKGLEYKVVYIIGANEGILPHEYALESYRNGDYSPIEEERRLMYVAMTRAMEYLYISIPEKNRGKKSYPSRFLSPITNIHRIK</sequence>
<dbReference type="PROSITE" id="PS51217">
    <property type="entry name" value="UVRD_HELICASE_CTER"/>
    <property type="match status" value="1"/>
</dbReference>
<comment type="similarity">
    <text evidence="1">Belongs to the helicase family. UvrD subfamily.</text>
</comment>
<evidence type="ECO:0000256" key="9">
    <source>
        <dbReference type="ARBA" id="ARBA00034808"/>
    </source>
</evidence>
<dbReference type="InterPro" id="IPR000212">
    <property type="entry name" value="DNA_helicase_UvrD/REP"/>
</dbReference>
<comment type="catalytic activity">
    <reaction evidence="8">
        <text>Couples ATP hydrolysis with the unwinding of duplex DNA by translocating in the 3'-5' direction.</text>
        <dbReference type="EC" id="5.6.2.4"/>
    </reaction>
</comment>
<gene>
    <name evidence="14" type="ORF">KHA94_01585</name>
</gene>
<dbReference type="Pfam" id="PF13361">
    <property type="entry name" value="UvrD_C"/>
    <property type="match status" value="1"/>
</dbReference>
<keyword evidence="2 11" id="KW-0547">Nucleotide-binding</keyword>
<evidence type="ECO:0000256" key="3">
    <source>
        <dbReference type="ARBA" id="ARBA00022801"/>
    </source>
</evidence>
<dbReference type="CDD" id="cd18807">
    <property type="entry name" value="SF1_C_UvrD"/>
    <property type="match status" value="1"/>
</dbReference>